<sequence>MEIEGKIIRDKEWDSIELGYAVLYCIRRLFFKERTKKRYFFNYVDPISYANKVKNKKI</sequence>
<name>A0A1L3NGP6_CLOSG</name>
<dbReference type="RefSeq" id="WP_155119562.1">
    <property type="nucleotide sequence ID" value="NZ_CP013243.1"/>
</dbReference>
<dbReference type="Proteomes" id="UP000182204">
    <property type="component" value="Chromosome"/>
</dbReference>
<reference evidence="1 2" key="1">
    <citation type="submission" date="2015-11" db="EMBL/GenBank/DDBJ databases">
        <authorList>
            <person name="Hill K.K."/>
            <person name="Shirey T.B."/>
            <person name="Raphael B."/>
            <person name="Daligault H.E."/>
            <person name="Davenport K.W."/>
            <person name="Bruce D.C."/>
            <person name="Foley B.T."/>
            <person name="Johnson S.L."/>
        </authorList>
    </citation>
    <scope>NUCLEOTIDE SEQUENCE [LARGE SCALE GENOMIC DNA]</scope>
    <source>
        <strain evidence="1 2">CDC_1632</strain>
    </source>
</reference>
<evidence type="ECO:0000313" key="1">
    <source>
        <dbReference type="EMBL" id="APH15286.1"/>
    </source>
</evidence>
<dbReference type="EMBL" id="CP013243">
    <property type="protein sequence ID" value="APH15286.1"/>
    <property type="molecule type" value="Genomic_DNA"/>
</dbReference>
<evidence type="ECO:0000313" key="2">
    <source>
        <dbReference type="Proteomes" id="UP000182204"/>
    </source>
</evidence>
<proteinExistence type="predicted"/>
<gene>
    <name evidence="1" type="ORF">NPD5_3858</name>
</gene>
<organism evidence="1 2">
    <name type="scientific">Clostridium sporogenes</name>
    <dbReference type="NCBI Taxonomy" id="1509"/>
    <lineage>
        <taxon>Bacteria</taxon>
        <taxon>Bacillati</taxon>
        <taxon>Bacillota</taxon>
        <taxon>Clostridia</taxon>
        <taxon>Eubacteriales</taxon>
        <taxon>Clostridiaceae</taxon>
        <taxon>Clostridium</taxon>
    </lineage>
</organism>
<protein>
    <submittedName>
        <fullName evidence="1">Uncharacterized protein</fullName>
    </submittedName>
</protein>
<accession>A0A1L3NGP6</accession>
<dbReference type="AlphaFoldDB" id="A0A1L3NGP6"/>